<feature type="transmembrane region" description="Helical" evidence="1">
    <location>
        <begin position="478"/>
        <end position="496"/>
    </location>
</feature>
<feature type="transmembrane region" description="Helical" evidence="1">
    <location>
        <begin position="559"/>
        <end position="585"/>
    </location>
</feature>
<feature type="transmembrane region" description="Helical" evidence="1">
    <location>
        <begin position="516"/>
        <end position="538"/>
    </location>
</feature>
<dbReference type="OrthoDB" id="3176325at2759"/>
<feature type="transmembrane region" description="Helical" evidence="1">
    <location>
        <begin position="150"/>
        <end position="176"/>
    </location>
</feature>
<protein>
    <submittedName>
        <fullName evidence="2">Uncharacterized protein</fullName>
    </submittedName>
</protein>
<evidence type="ECO:0000313" key="2">
    <source>
        <dbReference type="EMBL" id="TFK37139.1"/>
    </source>
</evidence>
<evidence type="ECO:0000256" key="1">
    <source>
        <dbReference type="SAM" id="Phobius"/>
    </source>
</evidence>
<keyword evidence="3" id="KW-1185">Reference proteome</keyword>
<feature type="transmembrane region" description="Helical" evidence="1">
    <location>
        <begin position="197"/>
        <end position="219"/>
    </location>
</feature>
<evidence type="ECO:0000313" key="3">
    <source>
        <dbReference type="Proteomes" id="UP000308652"/>
    </source>
</evidence>
<proteinExistence type="predicted"/>
<name>A0A5C3LVC6_9AGAR</name>
<feature type="transmembrane region" description="Helical" evidence="1">
    <location>
        <begin position="109"/>
        <end position="130"/>
    </location>
</feature>
<feature type="transmembrane region" description="Helical" evidence="1">
    <location>
        <begin position="71"/>
        <end position="97"/>
    </location>
</feature>
<keyword evidence="1" id="KW-0472">Membrane</keyword>
<dbReference type="EMBL" id="ML213610">
    <property type="protein sequence ID" value="TFK37139.1"/>
    <property type="molecule type" value="Genomic_DNA"/>
</dbReference>
<keyword evidence="1" id="KW-1133">Transmembrane helix</keyword>
<accession>A0A5C3LVC6</accession>
<feature type="transmembrane region" description="Helical" evidence="1">
    <location>
        <begin position="267"/>
        <end position="290"/>
    </location>
</feature>
<feature type="transmembrane region" description="Helical" evidence="1">
    <location>
        <begin position="239"/>
        <end position="260"/>
    </location>
</feature>
<keyword evidence="1" id="KW-0812">Transmembrane</keyword>
<organism evidence="2 3">
    <name type="scientific">Crucibulum laeve</name>
    <dbReference type="NCBI Taxonomy" id="68775"/>
    <lineage>
        <taxon>Eukaryota</taxon>
        <taxon>Fungi</taxon>
        <taxon>Dikarya</taxon>
        <taxon>Basidiomycota</taxon>
        <taxon>Agaricomycotina</taxon>
        <taxon>Agaricomycetes</taxon>
        <taxon>Agaricomycetidae</taxon>
        <taxon>Agaricales</taxon>
        <taxon>Agaricineae</taxon>
        <taxon>Nidulariaceae</taxon>
        <taxon>Crucibulum</taxon>
    </lineage>
</organism>
<sequence>MTVVSIYAVKSVSAHIIIIMRSWRSPFILLVNLNIPRSFTYDSTSAHGQITTIPETFNAMDPAEAKTLQPVLLMVIIAALVEILLYGIHVALFIICTHILLKNRSSSRLLILASAVTMFALSTADIALTFRSTTQFFLNFEYAKFTNVIYLKMPIFVASNFIADIVLACISQRLFCGLVGVFNKNDVFYIQGKFSPVFLWTIFGINIIVTVATAGRIYWIARMVEPLAGRPHVKAYQTTVAIVIESGVIYSISVLFFAVYYLSNYMFIVAVCCMRLVGIMPTLLIVRVWLEHNSDIKNYTCPTIVSTVNFRHEGSHESTSVVLDTIIETEEKLTHELPASKFRQGSPEIAQYPMIKRISLMTGSNGFPVDASDIYPNMDTQVTDTLPLQIFIIAALIEILLYVAMFALSTADIAISFHAMTRNVAFLLGFDYVAFMDALYPKMPIFVANKPLLIIKGSFVADVVLLYRCYMVWGQRKYVIILSSILILVDTVWGWIGVFNKDNIFHLRGKYSPVYLWTVFGINIIMTAATASRIYWVAHTAQPIAGGVHMKAYRTAMAILVESGAIYSISVLLFVLYSSTIYMYYSLVYPSSFLYATCGHHAYGSYSSSLAGPRRRSSVLRHFKYIHQFSGATTSYFRSFSPLSVITVIS</sequence>
<gene>
    <name evidence="2" type="ORF">BDQ12DRAFT_713748</name>
</gene>
<dbReference type="AlphaFoldDB" id="A0A5C3LVC6"/>
<feature type="transmembrane region" description="Helical" evidence="1">
    <location>
        <begin position="386"/>
        <end position="408"/>
    </location>
</feature>
<dbReference type="Proteomes" id="UP000308652">
    <property type="component" value="Unassembled WGS sequence"/>
</dbReference>
<feature type="transmembrane region" description="Helical" evidence="1">
    <location>
        <begin position="452"/>
        <end position="471"/>
    </location>
</feature>
<feature type="transmembrane region" description="Helical" evidence="1">
    <location>
        <begin position="420"/>
        <end position="440"/>
    </location>
</feature>
<reference evidence="2 3" key="1">
    <citation type="journal article" date="2019" name="Nat. Ecol. Evol.">
        <title>Megaphylogeny resolves global patterns of mushroom evolution.</title>
        <authorList>
            <person name="Varga T."/>
            <person name="Krizsan K."/>
            <person name="Foldi C."/>
            <person name="Dima B."/>
            <person name="Sanchez-Garcia M."/>
            <person name="Sanchez-Ramirez S."/>
            <person name="Szollosi G.J."/>
            <person name="Szarkandi J.G."/>
            <person name="Papp V."/>
            <person name="Albert L."/>
            <person name="Andreopoulos W."/>
            <person name="Angelini C."/>
            <person name="Antonin V."/>
            <person name="Barry K.W."/>
            <person name="Bougher N.L."/>
            <person name="Buchanan P."/>
            <person name="Buyck B."/>
            <person name="Bense V."/>
            <person name="Catcheside P."/>
            <person name="Chovatia M."/>
            <person name="Cooper J."/>
            <person name="Damon W."/>
            <person name="Desjardin D."/>
            <person name="Finy P."/>
            <person name="Geml J."/>
            <person name="Haridas S."/>
            <person name="Hughes K."/>
            <person name="Justo A."/>
            <person name="Karasinski D."/>
            <person name="Kautmanova I."/>
            <person name="Kiss B."/>
            <person name="Kocsube S."/>
            <person name="Kotiranta H."/>
            <person name="LaButti K.M."/>
            <person name="Lechner B.E."/>
            <person name="Liimatainen K."/>
            <person name="Lipzen A."/>
            <person name="Lukacs Z."/>
            <person name="Mihaltcheva S."/>
            <person name="Morgado L.N."/>
            <person name="Niskanen T."/>
            <person name="Noordeloos M.E."/>
            <person name="Ohm R.A."/>
            <person name="Ortiz-Santana B."/>
            <person name="Ovrebo C."/>
            <person name="Racz N."/>
            <person name="Riley R."/>
            <person name="Savchenko A."/>
            <person name="Shiryaev A."/>
            <person name="Soop K."/>
            <person name="Spirin V."/>
            <person name="Szebenyi C."/>
            <person name="Tomsovsky M."/>
            <person name="Tulloss R.E."/>
            <person name="Uehling J."/>
            <person name="Grigoriev I.V."/>
            <person name="Vagvolgyi C."/>
            <person name="Papp T."/>
            <person name="Martin F.M."/>
            <person name="Miettinen O."/>
            <person name="Hibbett D.S."/>
            <person name="Nagy L.G."/>
        </authorList>
    </citation>
    <scope>NUCLEOTIDE SEQUENCE [LARGE SCALE GENOMIC DNA]</scope>
    <source>
        <strain evidence="2 3">CBS 166.37</strain>
    </source>
</reference>